<proteinExistence type="inferred from homology"/>
<dbReference type="FunFam" id="3.30.160.20:FF:000012">
    <property type="entry name" value="Drosha ribonuclease III"/>
    <property type="match status" value="1"/>
</dbReference>
<evidence type="ECO:0000256" key="22">
    <source>
        <dbReference type="ARBA" id="ARBA00083702"/>
    </source>
</evidence>
<dbReference type="Pfam" id="PF26050">
    <property type="entry name" value="Helical_CED_Drosha"/>
    <property type="match status" value="1"/>
</dbReference>
<evidence type="ECO:0000256" key="15">
    <source>
        <dbReference type="ARBA" id="ARBA00022884"/>
    </source>
</evidence>
<feature type="compositionally biased region" description="Polar residues" evidence="24">
    <location>
        <begin position="81"/>
        <end position="97"/>
    </location>
</feature>
<feature type="compositionally biased region" description="Acidic residues" evidence="24">
    <location>
        <begin position="1300"/>
        <end position="1331"/>
    </location>
</feature>
<evidence type="ECO:0000256" key="13">
    <source>
        <dbReference type="ARBA" id="ARBA00022801"/>
    </source>
</evidence>
<dbReference type="PROSITE" id="PS50137">
    <property type="entry name" value="DS_RBD"/>
    <property type="match status" value="1"/>
</dbReference>
<comment type="similarity">
    <text evidence="5">Belongs to the ribonuclease III family.</text>
</comment>
<dbReference type="InterPro" id="IPR011907">
    <property type="entry name" value="RNase_III"/>
</dbReference>
<evidence type="ECO:0000256" key="7">
    <source>
        <dbReference type="ARBA" id="ARBA00017706"/>
    </source>
</evidence>
<dbReference type="FunFam" id="1.10.1520.10:FF:000002">
    <property type="entry name" value="Drosha ribonuclease III"/>
    <property type="match status" value="1"/>
</dbReference>
<feature type="compositionally biased region" description="Low complexity" evidence="24">
    <location>
        <begin position="1"/>
        <end position="11"/>
    </location>
</feature>
<keyword evidence="9" id="KW-0540">Nuclease</keyword>
<dbReference type="PROSITE" id="PS50142">
    <property type="entry name" value="RNASE_3_2"/>
    <property type="match status" value="2"/>
</dbReference>
<dbReference type="STRING" id="43041.A0A182JTQ4"/>
<dbReference type="GO" id="GO:0006364">
    <property type="term" value="P:rRNA processing"/>
    <property type="evidence" value="ECO:0007669"/>
    <property type="project" value="InterPro"/>
</dbReference>
<keyword evidence="16" id="KW-0334">Gonadal differentiation</keyword>
<dbReference type="Gene3D" id="3.30.160.20">
    <property type="match status" value="1"/>
</dbReference>
<evidence type="ECO:0000256" key="19">
    <source>
        <dbReference type="ARBA" id="ARBA00032486"/>
    </source>
</evidence>
<evidence type="ECO:0000256" key="24">
    <source>
        <dbReference type="SAM" id="MobiDB-lite"/>
    </source>
</evidence>
<organism evidence="27 28">
    <name type="scientific">Anopheles christyi</name>
    <dbReference type="NCBI Taxonomy" id="43041"/>
    <lineage>
        <taxon>Eukaryota</taxon>
        <taxon>Metazoa</taxon>
        <taxon>Ecdysozoa</taxon>
        <taxon>Arthropoda</taxon>
        <taxon>Hexapoda</taxon>
        <taxon>Insecta</taxon>
        <taxon>Pterygota</taxon>
        <taxon>Neoptera</taxon>
        <taxon>Endopterygota</taxon>
        <taxon>Diptera</taxon>
        <taxon>Nematocera</taxon>
        <taxon>Culicoidea</taxon>
        <taxon>Culicidae</taxon>
        <taxon>Anophelinae</taxon>
        <taxon>Anopheles</taxon>
    </lineage>
</organism>
<dbReference type="GO" id="GO:0003723">
    <property type="term" value="F:RNA binding"/>
    <property type="evidence" value="ECO:0007669"/>
    <property type="project" value="UniProtKB-UniRule"/>
</dbReference>
<feature type="domain" description="DRBM" evidence="25">
    <location>
        <begin position="1098"/>
        <end position="1173"/>
    </location>
</feature>
<evidence type="ECO:0000256" key="18">
    <source>
        <dbReference type="ARBA" id="ARBA00023242"/>
    </source>
</evidence>
<dbReference type="InterPro" id="IPR044442">
    <property type="entry name" value="RNAse_III_DSRM__animal"/>
</dbReference>
<keyword evidence="12" id="KW-0255">Endonuclease</keyword>
<feature type="compositionally biased region" description="Basic and acidic residues" evidence="24">
    <location>
        <begin position="1278"/>
        <end position="1290"/>
    </location>
</feature>
<dbReference type="GO" id="GO:0031054">
    <property type="term" value="P:pre-miRNA processing"/>
    <property type="evidence" value="ECO:0007669"/>
    <property type="project" value="InterPro"/>
</dbReference>
<comment type="cofactor">
    <cofactor evidence="2">
        <name>Mn(2+)</name>
        <dbReference type="ChEBI" id="CHEBI:29035"/>
    </cofactor>
</comment>
<dbReference type="HAMAP" id="MF_00104">
    <property type="entry name" value="RNase_III"/>
    <property type="match status" value="1"/>
</dbReference>
<comment type="subcellular location">
    <subcellularLocation>
        <location evidence="4">Nucleus</location>
    </subcellularLocation>
</comment>
<feature type="compositionally biased region" description="Basic residues" evidence="24">
    <location>
        <begin position="304"/>
        <end position="317"/>
    </location>
</feature>
<dbReference type="SMART" id="SM00535">
    <property type="entry name" value="RIBOc"/>
    <property type="match status" value="2"/>
</dbReference>
<evidence type="ECO:0000259" key="26">
    <source>
        <dbReference type="PROSITE" id="PS50142"/>
    </source>
</evidence>
<evidence type="ECO:0000313" key="27">
    <source>
        <dbReference type="EnsemblMetazoa" id="ACHR001886-PA"/>
    </source>
</evidence>
<feature type="compositionally biased region" description="Acidic residues" evidence="24">
    <location>
        <begin position="1226"/>
        <end position="1236"/>
    </location>
</feature>
<feature type="region of interest" description="Disordered" evidence="24">
    <location>
        <begin position="1187"/>
        <end position="1368"/>
    </location>
</feature>
<dbReference type="GO" id="GO:0070877">
    <property type="term" value="C:microprocessor complex"/>
    <property type="evidence" value="ECO:0007669"/>
    <property type="project" value="TreeGrafter"/>
</dbReference>
<comment type="catalytic activity">
    <reaction evidence="1">
        <text>Endonucleolytic cleavage to 5'-phosphomonoester.</text>
        <dbReference type="EC" id="3.1.26.3"/>
    </reaction>
</comment>
<comment type="cofactor">
    <cofactor evidence="3">
        <name>Mg(2+)</name>
        <dbReference type="ChEBI" id="CHEBI:18420"/>
    </cofactor>
</comment>
<evidence type="ECO:0000256" key="16">
    <source>
        <dbReference type="ARBA" id="ARBA00023156"/>
    </source>
</evidence>
<feature type="domain" description="RNase III" evidence="26">
    <location>
        <begin position="716"/>
        <end position="896"/>
    </location>
</feature>
<evidence type="ECO:0000256" key="23">
    <source>
        <dbReference type="PROSITE-ProRule" id="PRU00266"/>
    </source>
</evidence>
<dbReference type="PROSITE" id="PS00517">
    <property type="entry name" value="RNASE_3_1"/>
    <property type="match status" value="1"/>
</dbReference>
<evidence type="ECO:0000256" key="1">
    <source>
        <dbReference type="ARBA" id="ARBA00000109"/>
    </source>
</evidence>
<dbReference type="Gene3D" id="1.10.1520.10">
    <property type="entry name" value="Ribonuclease III domain"/>
    <property type="match status" value="2"/>
</dbReference>
<dbReference type="GO" id="GO:0046872">
    <property type="term" value="F:metal ion binding"/>
    <property type="evidence" value="ECO:0007669"/>
    <property type="project" value="UniProtKB-KW"/>
</dbReference>
<feature type="compositionally biased region" description="Polar residues" evidence="24">
    <location>
        <begin position="33"/>
        <end position="44"/>
    </location>
</feature>
<evidence type="ECO:0000256" key="6">
    <source>
        <dbReference type="ARBA" id="ARBA00012177"/>
    </source>
</evidence>
<dbReference type="Pfam" id="PF14622">
    <property type="entry name" value="Ribonucleas_3_3"/>
    <property type="match status" value="1"/>
</dbReference>
<keyword evidence="18" id="KW-0539">Nucleus</keyword>
<evidence type="ECO:0000256" key="5">
    <source>
        <dbReference type="ARBA" id="ARBA00010183"/>
    </source>
</evidence>
<dbReference type="EnsemblMetazoa" id="ACHR001886-RA">
    <property type="protein sequence ID" value="ACHR001886-PA"/>
    <property type="gene ID" value="ACHR001886"/>
</dbReference>
<dbReference type="SUPFAM" id="SSF69065">
    <property type="entry name" value="RNase III domain-like"/>
    <property type="match status" value="2"/>
</dbReference>
<accession>A0A182JTQ4</accession>
<evidence type="ECO:0000256" key="2">
    <source>
        <dbReference type="ARBA" id="ARBA00001936"/>
    </source>
</evidence>
<dbReference type="InterPro" id="IPR058938">
    <property type="entry name" value="Helical_CED_Drosha"/>
</dbReference>
<dbReference type="PANTHER" id="PTHR11207">
    <property type="entry name" value="RIBONUCLEASE III"/>
    <property type="match status" value="1"/>
</dbReference>
<dbReference type="EC" id="3.1.26.3" evidence="6"/>
<feature type="compositionally biased region" description="Polar residues" evidence="24">
    <location>
        <begin position="105"/>
        <end position="114"/>
    </location>
</feature>
<evidence type="ECO:0000256" key="12">
    <source>
        <dbReference type="ARBA" id="ARBA00022759"/>
    </source>
</evidence>
<feature type="compositionally biased region" description="Basic and acidic residues" evidence="24">
    <location>
        <begin position="1237"/>
        <end position="1258"/>
    </location>
</feature>
<keyword evidence="11" id="KW-0677">Repeat</keyword>
<feature type="domain" description="RNase III" evidence="26">
    <location>
        <begin position="948"/>
        <end position="1071"/>
    </location>
</feature>
<evidence type="ECO:0000256" key="14">
    <source>
        <dbReference type="ARBA" id="ARBA00022842"/>
    </source>
</evidence>
<feature type="compositionally biased region" description="Polar residues" evidence="24">
    <location>
        <begin position="162"/>
        <end position="176"/>
    </location>
</feature>
<comment type="function">
    <text evidence="20">Executes the initial step of microRNA (miRNA) processing in the nucleus, that is the cleavage of pri-miRNA to release pre-miRNA. Involved in pre-rRNA processing. Cleaves double-strand RNA and does not cleave single-strand RNA. Involved in fertility. Required for the function or synthesis of the let-7 miRNA.</text>
</comment>
<dbReference type="CDD" id="cd00593">
    <property type="entry name" value="RIBOc"/>
    <property type="match status" value="2"/>
</dbReference>
<dbReference type="CDD" id="cd19877">
    <property type="entry name" value="DSRM_RNAse_III_meta_like"/>
    <property type="match status" value="1"/>
</dbReference>
<dbReference type="Proteomes" id="UP000075881">
    <property type="component" value="Unassembled WGS sequence"/>
</dbReference>
<reference evidence="28" key="1">
    <citation type="submission" date="2013-03" db="EMBL/GenBank/DDBJ databases">
        <title>The Genome Sequence of Anopheles christyi ACHKN1017.</title>
        <authorList>
            <consortium name="The Broad Institute Genomics Platform"/>
            <person name="Neafsey D.E."/>
            <person name="Besansky N."/>
            <person name="Walker B."/>
            <person name="Young S.K."/>
            <person name="Zeng Q."/>
            <person name="Gargeya S."/>
            <person name="Fitzgerald M."/>
            <person name="Haas B."/>
            <person name="Abouelleil A."/>
            <person name="Allen A.W."/>
            <person name="Alvarado L."/>
            <person name="Arachchi H.M."/>
            <person name="Berlin A.M."/>
            <person name="Chapman S.B."/>
            <person name="Gainer-Dewar J."/>
            <person name="Goldberg J."/>
            <person name="Griggs A."/>
            <person name="Gujja S."/>
            <person name="Hansen M."/>
            <person name="Howarth C."/>
            <person name="Imamovic A."/>
            <person name="Ireland A."/>
            <person name="Larimer J."/>
            <person name="McCowan C."/>
            <person name="Murphy C."/>
            <person name="Pearson M."/>
            <person name="Poon T.W."/>
            <person name="Priest M."/>
            <person name="Roberts A."/>
            <person name="Saif S."/>
            <person name="Shea T."/>
            <person name="Sisk P."/>
            <person name="Sykes S."/>
            <person name="Wortman J."/>
            <person name="Nusbaum C."/>
            <person name="Birren B."/>
        </authorList>
    </citation>
    <scope>NUCLEOTIDE SEQUENCE [LARGE SCALE GENOMIC DNA]</scope>
    <source>
        <strain evidence="28">ACHKN1017</strain>
    </source>
</reference>
<evidence type="ECO:0000256" key="10">
    <source>
        <dbReference type="ARBA" id="ARBA00022723"/>
    </source>
</evidence>
<dbReference type="PANTHER" id="PTHR11207:SF0">
    <property type="entry name" value="RIBONUCLEASE 3"/>
    <property type="match status" value="1"/>
</dbReference>
<keyword evidence="28" id="KW-1185">Reference proteome</keyword>
<evidence type="ECO:0000313" key="28">
    <source>
        <dbReference type="Proteomes" id="UP000075881"/>
    </source>
</evidence>
<dbReference type="SUPFAM" id="SSF54768">
    <property type="entry name" value="dsRNA-binding domain-like"/>
    <property type="match status" value="1"/>
</dbReference>
<evidence type="ECO:0000259" key="25">
    <source>
        <dbReference type="PROSITE" id="PS50137"/>
    </source>
</evidence>
<feature type="compositionally biased region" description="Pro residues" evidence="24">
    <location>
        <begin position="51"/>
        <end position="69"/>
    </location>
</feature>
<evidence type="ECO:0000256" key="11">
    <source>
        <dbReference type="ARBA" id="ARBA00022737"/>
    </source>
</evidence>
<evidence type="ECO:0000256" key="21">
    <source>
        <dbReference type="ARBA" id="ARBA00078955"/>
    </source>
</evidence>
<keyword evidence="8" id="KW-0690">Ribosome biogenesis</keyword>
<evidence type="ECO:0000256" key="4">
    <source>
        <dbReference type="ARBA" id="ARBA00004123"/>
    </source>
</evidence>
<evidence type="ECO:0000256" key="9">
    <source>
        <dbReference type="ARBA" id="ARBA00022722"/>
    </source>
</evidence>
<dbReference type="SMART" id="SM00358">
    <property type="entry name" value="DSRM"/>
    <property type="match status" value="1"/>
</dbReference>
<dbReference type="GO" id="GO:0007506">
    <property type="term" value="P:gonadal mesoderm development"/>
    <property type="evidence" value="ECO:0007669"/>
    <property type="project" value="UniProtKB-KW"/>
</dbReference>
<dbReference type="InterPro" id="IPR014720">
    <property type="entry name" value="dsRBD_dom"/>
</dbReference>
<keyword evidence="14" id="KW-0460">Magnesium</keyword>
<evidence type="ECO:0000256" key="8">
    <source>
        <dbReference type="ARBA" id="ARBA00022517"/>
    </source>
</evidence>
<keyword evidence="10" id="KW-0479">Metal-binding</keyword>
<feature type="compositionally biased region" description="Basic and acidic residues" evidence="24">
    <location>
        <begin position="177"/>
        <end position="195"/>
    </location>
</feature>
<keyword evidence="16" id="KW-0221">Differentiation</keyword>
<feature type="compositionally biased region" description="Low complexity" evidence="24">
    <location>
        <begin position="120"/>
        <end position="135"/>
    </location>
</feature>
<name>A0A182JTQ4_9DIPT</name>
<dbReference type="InterPro" id="IPR000999">
    <property type="entry name" value="RNase_III_dom"/>
</dbReference>
<feature type="region of interest" description="Disordered" evidence="24">
    <location>
        <begin position="297"/>
        <end position="326"/>
    </location>
</feature>
<dbReference type="InterPro" id="IPR036389">
    <property type="entry name" value="RNase_III_sf"/>
</dbReference>
<evidence type="ECO:0000256" key="17">
    <source>
        <dbReference type="ARBA" id="ARBA00023211"/>
    </source>
</evidence>
<feature type="compositionally biased region" description="Basic and acidic residues" evidence="24">
    <location>
        <begin position="1332"/>
        <end position="1349"/>
    </location>
</feature>
<sequence length="1401" mass="158840">MNHQRPPNYQTQPPPPSRTNHYLPRGHSANAPPGTTGSSHNNAGFTMPNFNFPPPSLPPAMTRPPPPAPYYSRDHPERSHSPNTGPYHSSAQQNTYKRQPPAYKSSASGSQFPSQGRRYGSPNNTPVSSNSSGTGYKHPGHSYSSSGHKNAPYSRPSALSRYATSGRSHSVPSNTDRLGRPTRTDRSASCRRESDSNSTSTERSSSRHSRFKVDTERAEILSKWCRNYCETSEDIARKLAEMANDEDRTLWVRSSPAELYYKRVSDKVVESTARLDTLCTLFEEELIRRAERIRATQTPYNPPPRKRKMKMCRHKHDKCSSSSESSDEEMEFEDECSMEELTAKIKHPLRLHVDLWYNDPGEMNDGPLCRCSARSRRTGIRHGKYPGEEGFPKCLPNSNNADKLYHYRITISPPTNFLTKTPTIIKHDQHEFLFEGFSLLAHEPIGELPTCKVIRFNIEYTILYIEEQMPENFTIRELNLFDRYLFRELLELVDFTVQPSGSGEDSSCPCYHFLPRFVRDLPDNGKEVLAMSEVLRYLLDNSGPLVPPDMLKEMMDMSQNEWQDYVDYVKGMVVTNPGMKPCSVRVDQLDRNVGDVPEATAIDENGLVHPVIVHFGIRPPQLSYAGNPEYQKAWREYIKFRHLIANMSKPSFEDKRKLEAKENRLLEMRMQGRMKRNITIAVSAKAFHRTGIMCDMVQHAMLIPVLTGHLRFHRSLNVLERYIGYTFTNRYTLQLALTHPSYKENFGTNPDHARNSLTNCGIRQPEYGDRKIHYMNTRKRGINTLISIMSRFGKEHETDSNITHNERLEFLGDAVVEFITSIHLFHMFPDLEEGGLATYRAAIVQNQHLAVLAKKLHLEEFMLYAHGSDLCHELELRHALANCFEALMGALLLDGGIEVADRVFAYALFQEDDTLRGIWVNYPSHPLQEQEPLGDRHHIDSFEMLKTLTRFEDSIGVQFNHIRLLARAFTDRSIGFTNLTLGSNQRLEFLGDTVLQLICSEYLYRHFPEHHEGHLSLLRSSLVNNRTQAVVCDDLGMTQYAVYSNPKADLKTKDRADLLEAFLGSLYVDKGLEYCEMFCHVCLFPRLQDFIMNQDWNDPKSKLQQCCLTLRTMDGGEPDIPVYKVIECTGPTNTRVYSVAVYFRGKRLACADGHSIQQAEMNAAKQALENSKDLFPQLDHQRRVIAQSLKRQKVPRSSGGPGGRSGGAGGGTGGGGSVGANGEQETGAEDELEEDELTHNDRSTSATEERPLKRTRDEMEQEEEQQTRQEVETPLPEMIKKEPLDIKDEPLDACDYSSVSEEEDFGLDDISEGEEQFTADMTDDISEERDDDEAKPNVEEREAANEIKEGNNYTNDEVGSSSSIDSGSGKCAGYVSILQAYQIKVEGTDDLSSDLEAGEID</sequence>
<keyword evidence="17" id="KW-0464">Manganese</keyword>
<feature type="compositionally biased region" description="Gly residues" evidence="24">
    <location>
        <begin position="1199"/>
        <end position="1219"/>
    </location>
</feature>
<evidence type="ECO:0000256" key="3">
    <source>
        <dbReference type="ARBA" id="ARBA00001946"/>
    </source>
</evidence>
<dbReference type="GO" id="GO:0031053">
    <property type="term" value="P:primary miRNA processing"/>
    <property type="evidence" value="ECO:0007669"/>
    <property type="project" value="TreeGrafter"/>
</dbReference>
<reference evidence="27" key="2">
    <citation type="submission" date="2020-05" db="UniProtKB">
        <authorList>
            <consortium name="EnsemblMetazoa"/>
        </authorList>
    </citation>
    <scope>IDENTIFICATION</scope>
    <source>
        <strain evidence="27">ACHKN1017</strain>
    </source>
</reference>
<keyword evidence="15 23" id="KW-0694">RNA-binding</keyword>
<feature type="compositionally biased region" description="Low complexity" evidence="24">
    <location>
        <begin position="1359"/>
        <end position="1368"/>
    </location>
</feature>
<dbReference type="Pfam" id="PF00636">
    <property type="entry name" value="Ribonuclease_3"/>
    <property type="match status" value="1"/>
</dbReference>
<evidence type="ECO:0000256" key="20">
    <source>
        <dbReference type="ARBA" id="ARBA00060285"/>
    </source>
</evidence>
<feature type="region of interest" description="Disordered" evidence="24">
    <location>
        <begin position="1"/>
        <end position="212"/>
    </location>
</feature>
<protein>
    <recommendedName>
        <fullName evidence="7">Ribonuclease 3</fullName>
        <ecNumber evidence="6">3.1.26.3</ecNumber>
    </recommendedName>
    <alternativeName>
        <fullName evidence="19">Ribonuclease III</fullName>
    </alternativeName>
    <alternativeName>
        <fullName evidence="21 22">protein Drosha</fullName>
    </alternativeName>
</protein>
<dbReference type="VEuPathDB" id="VectorBase:ACHR001886"/>
<dbReference type="Pfam" id="PF00035">
    <property type="entry name" value="dsrm"/>
    <property type="match status" value="1"/>
</dbReference>
<dbReference type="GO" id="GO:0004525">
    <property type="term" value="F:ribonuclease III activity"/>
    <property type="evidence" value="ECO:0007669"/>
    <property type="project" value="UniProtKB-EC"/>
</dbReference>
<keyword evidence="13" id="KW-0378">Hydrolase</keyword>